<gene>
    <name evidence="3" type="ORF">FHX40_4492</name>
</gene>
<organism evidence="3 4">
    <name type="scientific">Thermopolyspora flexuosa</name>
    <dbReference type="NCBI Taxonomy" id="103836"/>
    <lineage>
        <taxon>Bacteria</taxon>
        <taxon>Bacillati</taxon>
        <taxon>Actinomycetota</taxon>
        <taxon>Actinomycetes</taxon>
        <taxon>Streptosporangiales</taxon>
        <taxon>Streptosporangiaceae</taxon>
        <taxon>Thermopolyspora</taxon>
    </lineage>
</organism>
<feature type="transmembrane region" description="Helical" evidence="2">
    <location>
        <begin position="166"/>
        <end position="189"/>
    </location>
</feature>
<feature type="transmembrane region" description="Helical" evidence="2">
    <location>
        <begin position="196"/>
        <end position="215"/>
    </location>
</feature>
<evidence type="ECO:0000256" key="2">
    <source>
        <dbReference type="SAM" id="Phobius"/>
    </source>
</evidence>
<keyword evidence="2" id="KW-0812">Transmembrane</keyword>
<feature type="transmembrane region" description="Helical" evidence="2">
    <location>
        <begin position="124"/>
        <end position="146"/>
    </location>
</feature>
<comment type="caution">
    <text evidence="3">The sequence shown here is derived from an EMBL/GenBank/DDBJ whole genome shotgun (WGS) entry which is preliminary data.</text>
</comment>
<keyword evidence="2" id="KW-1133">Transmembrane helix</keyword>
<feature type="region of interest" description="Disordered" evidence="1">
    <location>
        <begin position="11"/>
        <end position="41"/>
    </location>
</feature>
<protein>
    <recommendedName>
        <fullName evidence="5">DUF4386 domain-containing protein</fullName>
    </recommendedName>
</protein>
<reference evidence="3 4" key="1">
    <citation type="submission" date="2019-06" db="EMBL/GenBank/DDBJ databases">
        <title>Sequencing the genomes of 1000 actinobacteria strains.</title>
        <authorList>
            <person name="Klenk H.-P."/>
        </authorList>
    </citation>
    <scope>NUCLEOTIDE SEQUENCE [LARGE SCALE GENOMIC DNA]</scope>
    <source>
        <strain evidence="3 4">DSM 43186</strain>
    </source>
</reference>
<keyword evidence="2" id="KW-0472">Membrane</keyword>
<feature type="compositionally biased region" description="Low complexity" evidence="1">
    <location>
        <begin position="16"/>
        <end position="41"/>
    </location>
</feature>
<dbReference type="EMBL" id="VFPQ01000001">
    <property type="protein sequence ID" value="TQM77721.1"/>
    <property type="molecule type" value="Genomic_DNA"/>
</dbReference>
<dbReference type="AlphaFoldDB" id="A0A543J4H5"/>
<feature type="transmembrane region" description="Helical" evidence="2">
    <location>
        <begin position="89"/>
        <end position="112"/>
    </location>
</feature>
<evidence type="ECO:0000313" key="4">
    <source>
        <dbReference type="Proteomes" id="UP000319213"/>
    </source>
</evidence>
<proteinExistence type="predicted"/>
<feature type="transmembrane region" description="Helical" evidence="2">
    <location>
        <begin position="49"/>
        <end position="69"/>
    </location>
</feature>
<keyword evidence="4" id="KW-1185">Reference proteome</keyword>
<feature type="transmembrane region" description="Helical" evidence="2">
    <location>
        <begin position="221"/>
        <end position="242"/>
    </location>
</feature>
<evidence type="ECO:0000256" key="1">
    <source>
        <dbReference type="SAM" id="MobiDB-lite"/>
    </source>
</evidence>
<sequence length="254" mass="27339">MRAMNDQANITAYHHTGQGAPPGAATGWAREAEPAEPGAERPASGFRRIVAGVALLAWPVLEFLAFVTSPPGATHDPVIFREQDTKVQLSALLYLWATMAIIPTVLGLSHLLRSRLPRLSEIGAAIGLLGAAHALTLFTTDFYDLALAHELAPAQAEQVTARANDLWGFVYGMLLPGFLTHVGLYILLIGAAVARVLPWWAVPVALAGTIVPFLTVELSPLVQAIGALPHILVYGMLGLRVLRMSNDEWRYVAE</sequence>
<dbReference type="Proteomes" id="UP000319213">
    <property type="component" value="Unassembled WGS sequence"/>
</dbReference>
<evidence type="ECO:0000313" key="3">
    <source>
        <dbReference type="EMBL" id="TQM77721.1"/>
    </source>
</evidence>
<accession>A0A543J4H5</accession>
<evidence type="ECO:0008006" key="5">
    <source>
        <dbReference type="Google" id="ProtNLM"/>
    </source>
</evidence>
<name>A0A543J4H5_9ACTN</name>